<accession>A0A1Z5HSY7</accession>
<dbReference type="Proteomes" id="UP000197032">
    <property type="component" value="Unassembled WGS sequence"/>
</dbReference>
<name>A0A1Z5HSY7_9FIRM</name>
<keyword evidence="2" id="KW-1185">Reference proteome</keyword>
<reference evidence="2" key="1">
    <citation type="journal article" date="2017" name="Appl. Environ. Microbiol.">
        <title>Genomic analysis of Calderihabitans maritimus KKC1, a thermophilic hydrogenogenic carboxydotrophic bacterium isolated from marine sediment.</title>
        <authorList>
            <person name="Omae K."/>
            <person name="Yoneda Y."/>
            <person name="Fukuyama Y."/>
            <person name="Yoshida T."/>
            <person name="Sako Y."/>
        </authorList>
    </citation>
    <scope>NUCLEOTIDE SEQUENCE [LARGE SCALE GENOMIC DNA]</scope>
    <source>
        <strain evidence="2">KKC1</strain>
    </source>
</reference>
<comment type="caution">
    <text evidence="1">The sequence shown here is derived from an EMBL/GenBank/DDBJ whole genome shotgun (WGS) entry which is preliminary data.</text>
</comment>
<gene>
    <name evidence="1" type="ORF">KKC1_16210</name>
</gene>
<protein>
    <submittedName>
        <fullName evidence="1">Uncharacterized protein</fullName>
    </submittedName>
</protein>
<dbReference type="EMBL" id="BDGJ01000081">
    <property type="protein sequence ID" value="GAW92467.1"/>
    <property type="molecule type" value="Genomic_DNA"/>
</dbReference>
<sequence length="39" mass="4393">MESEGKNLPGNGKGRADAYRKGFLLRISKSLLWMEILGR</sequence>
<evidence type="ECO:0000313" key="1">
    <source>
        <dbReference type="EMBL" id="GAW92467.1"/>
    </source>
</evidence>
<proteinExistence type="predicted"/>
<dbReference type="AlphaFoldDB" id="A0A1Z5HSY7"/>
<organism evidence="1 2">
    <name type="scientific">Calderihabitans maritimus</name>
    <dbReference type="NCBI Taxonomy" id="1246530"/>
    <lineage>
        <taxon>Bacteria</taxon>
        <taxon>Bacillati</taxon>
        <taxon>Bacillota</taxon>
        <taxon>Clostridia</taxon>
        <taxon>Neomoorellales</taxon>
        <taxon>Calderihabitantaceae</taxon>
        <taxon>Calderihabitans</taxon>
    </lineage>
</organism>
<evidence type="ECO:0000313" key="2">
    <source>
        <dbReference type="Proteomes" id="UP000197032"/>
    </source>
</evidence>